<reference evidence="1 2" key="1">
    <citation type="submission" date="2024-03" db="EMBL/GenBank/DDBJ databases">
        <title>Novel Streptomyces species of biotechnological and ecological value are a feature of Machair soil.</title>
        <authorList>
            <person name="Prole J.R."/>
            <person name="Goodfellow M."/>
            <person name="Allenby N."/>
            <person name="Ward A.C."/>
        </authorList>
    </citation>
    <scope>NUCLEOTIDE SEQUENCE [LARGE SCALE GENOMIC DNA]</scope>
    <source>
        <strain evidence="1 2">MS1.HAVA.3</strain>
    </source>
</reference>
<protein>
    <submittedName>
        <fullName evidence="1">Uncharacterized protein</fullName>
    </submittedName>
</protein>
<evidence type="ECO:0000313" key="1">
    <source>
        <dbReference type="EMBL" id="MEJ8645990.1"/>
    </source>
</evidence>
<evidence type="ECO:0000313" key="2">
    <source>
        <dbReference type="Proteomes" id="UP001382904"/>
    </source>
</evidence>
<gene>
    <name evidence="1" type="ORF">WKI68_41805</name>
</gene>
<dbReference type="Proteomes" id="UP001382904">
    <property type="component" value="Unassembled WGS sequence"/>
</dbReference>
<keyword evidence="2" id="KW-1185">Reference proteome</keyword>
<comment type="caution">
    <text evidence="1">The sequence shown here is derived from an EMBL/GenBank/DDBJ whole genome shotgun (WGS) entry which is preliminary data.</text>
</comment>
<name>A0ABU8UDM0_9ACTN</name>
<organism evidence="1 2">
    <name type="scientific">Streptomyces caledonius</name>
    <dbReference type="NCBI Taxonomy" id="3134107"/>
    <lineage>
        <taxon>Bacteria</taxon>
        <taxon>Bacillati</taxon>
        <taxon>Actinomycetota</taxon>
        <taxon>Actinomycetes</taxon>
        <taxon>Kitasatosporales</taxon>
        <taxon>Streptomycetaceae</taxon>
        <taxon>Streptomyces</taxon>
    </lineage>
</organism>
<dbReference type="EMBL" id="JBBKAM010000004">
    <property type="protein sequence ID" value="MEJ8645990.1"/>
    <property type="molecule type" value="Genomic_DNA"/>
</dbReference>
<proteinExistence type="predicted"/>
<accession>A0ABU8UDM0</accession>
<sequence length="84" mass="8946">MSPRRPTRTAREPAFLEALAAAEGPAGPAVYLAVVYGLASVRERDREAAARALVLPTSRSRLDGELLGRETTELVGLGMLKVPC</sequence>